<dbReference type="EMBL" id="SWVK01000001">
    <property type="protein sequence ID" value="NFN33601.1"/>
    <property type="molecule type" value="Genomic_DNA"/>
</dbReference>
<dbReference type="InterPro" id="IPR003425">
    <property type="entry name" value="CCB3/YggT"/>
</dbReference>
<protein>
    <submittedName>
        <fullName evidence="3">YggT family protein</fullName>
    </submittedName>
</protein>
<evidence type="ECO:0000313" key="4">
    <source>
        <dbReference type="EMBL" id="NFN33601.1"/>
    </source>
</evidence>
<name>A0A0C2S0P1_CLOBO</name>
<dbReference type="AlphaFoldDB" id="A0A0C2S0P1"/>
<evidence type="ECO:0000313" key="7">
    <source>
        <dbReference type="Proteomes" id="UP000476820"/>
    </source>
</evidence>
<keyword evidence="1" id="KW-1133">Transmembrane helix</keyword>
<evidence type="ECO:0000313" key="6">
    <source>
        <dbReference type="Proteomes" id="UP000473681"/>
    </source>
</evidence>
<reference evidence="6 7" key="2">
    <citation type="submission" date="2019-04" db="EMBL/GenBank/DDBJ databases">
        <title>Genome sequencing of Clostridium botulinum Groups I-IV and Clostridium butyricum.</title>
        <authorList>
            <person name="Brunt J."/>
            <person name="Van Vliet A.H.M."/>
            <person name="Stringer S.C."/>
            <person name="Carter A.T."/>
            <person name="Peck M.W."/>
        </authorList>
    </citation>
    <scope>NUCLEOTIDE SEQUENCE [LARGE SCALE GENOMIC DNA]</scope>
    <source>
        <strain evidence="3 7">1605</strain>
        <strain evidence="4 6">CB-K-33E</strain>
    </source>
</reference>
<dbReference type="Proteomes" id="UP000473681">
    <property type="component" value="Unassembled WGS sequence"/>
</dbReference>
<dbReference type="Pfam" id="PF02325">
    <property type="entry name" value="CCB3_YggT"/>
    <property type="match status" value="1"/>
</dbReference>
<evidence type="ECO:0000313" key="3">
    <source>
        <dbReference type="EMBL" id="NFF86784.1"/>
    </source>
</evidence>
<comment type="caution">
    <text evidence="3">The sequence shown here is derived from an EMBL/GenBank/DDBJ whole genome shotgun (WGS) entry which is preliminary data.</text>
</comment>
<evidence type="ECO:0000313" key="2">
    <source>
        <dbReference type="EMBL" id="NFA41062.1"/>
    </source>
</evidence>
<organism evidence="3 7">
    <name type="scientific">Clostridium botulinum</name>
    <dbReference type="NCBI Taxonomy" id="1491"/>
    <lineage>
        <taxon>Bacteria</taxon>
        <taxon>Bacillati</taxon>
        <taxon>Bacillota</taxon>
        <taxon>Clostridia</taxon>
        <taxon>Eubacteriales</taxon>
        <taxon>Clostridiaceae</taxon>
        <taxon>Clostridium</taxon>
    </lineage>
</organism>
<keyword evidence="1" id="KW-0472">Membrane</keyword>
<evidence type="ECO:0000256" key="1">
    <source>
        <dbReference type="SAM" id="Phobius"/>
    </source>
</evidence>
<sequence length="88" mass="10225">MAFIIGNFISTLFRILELAILIECISSWISPGKQNQFLNIISNFTYPVLEPFRKLQYKFMPNMMIDFSPIFAIFALDIIKAIILSIIY</sequence>
<proteinExistence type="predicted"/>
<dbReference type="Proteomes" id="UP000472355">
    <property type="component" value="Unassembled WGS sequence"/>
</dbReference>
<feature type="transmembrane region" description="Helical" evidence="1">
    <location>
        <begin position="67"/>
        <end position="87"/>
    </location>
</feature>
<dbReference type="GO" id="GO:0016020">
    <property type="term" value="C:membrane"/>
    <property type="evidence" value="ECO:0007669"/>
    <property type="project" value="InterPro"/>
</dbReference>
<dbReference type="EMBL" id="SWOV01000004">
    <property type="protein sequence ID" value="NFF86784.1"/>
    <property type="molecule type" value="Genomic_DNA"/>
</dbReference>
<reference evidence="2 5" key="1">
    <citation type="submission" date="2019-02" db="EMBL/GenBank/DDBJ databases">
        <title>Genome sequencing of Clostridium botulinum clinical isolates.</title>
        <authorList>
            <person name="Brunt J."/>
            <person name="Van Vliet A.H.M."/>
            <person name="Stringer S.C."/>
            <person name="Grant K.A."/>
            <person name="Carter A.C."/>
            <person name="Peck M.W."/>
        </authorList>
    </citation>
    <scope>NUCLEOTIDE SEQUENCE [LARGE SCALE GENOMIC DNA]</scope>
    <source>
        <strain evidence="2 5">H113700579</strain>
    </source>
</reference>
<feature type="transmembrane region" description="Helical" evidence="1">
    <location>
        <begin position="12"/>
        <end position="29"/>
    </location>
</feature>
<evidence type="ECO:0000313" key="5">
    <source>
        <dbReference type="Proteomes" id="UP000472355"/>
    </source>
</evidence>
<dbReference type="RefSeq" id="WP_012449716.1">
    <property type="nucleotide sequence ID" value="NZ_CP010520.1"/>
</dbReference>
<dbReference type="Proteomes" id="UP000476820">
    <property type="component" value="Unassembled WGS sequence"/>
</dbReference>
<gene>
    <name evidence="2" type="ORF">EXM65_00395</name>
    <name evidence="3" type="ORF">FC774_02535</name>
    <name evidence="4" type="ORF">FDB51_00350</name>
</gene>
<dbReference type="OrthoDB" id="283553at2"/>
<dbReference type="EMBL" id="SGKU01000001">
    <property type="protein sequence ID" value="NFA41062.1"/>
    <property type="molecule type" value="Genomic_DNA"/>
</dbReference>
<accession>A0A0C2S0P1</accession>
<keyword evidence="1" id="KW-0812">Transmembrane</keyword>